<feature type="region of interest" description="Disordered" evidence="1">
    <location>
        <begin position="1"/>
        <end position="42"/>
    </location>
</feature>
<keyword evidence="2" id="KW-0812">Transmembrane</keyword>
<accession>A0A5C5FXJ8</accession>
<comment type="caution">
    <text evidence="3">The sequence shown here is derived from an EMBL/GenBank/DDBJ whole genome shotgun (WGS) entry which is preliminary data.</text>
</comment>
<dbReference type="Gene3D" id="1.10.167.10">
    <property type="entry name" value="Regulator of G-protein Signalling 4, domain 2"/>
    <property type="match status" value="1"/>
</dbReference>
<keyword evidence="4" id="KW-1185">Reference proteome</keyword>
<name>A0A5C5FXJ8_9BASI</name>
<gene>
    <name evidence="3" type="ORF">DMC30DRAFT_237547</name>
</gene>
<sequence>MASLAPPPASSTGKSSNSSNEKGHRNLQVPAPAPASSRPVKQPNQLPLLNLVKVPLRVLSPPKATGMVGSVRSLKATPLNDVRLADVIANKHLSPLSLKDFEGYLVFKEYSAENLYFILWLNEYEKEYRAYLADPAVAKEAPAVSTLEPSTDPLATRTASHLPDYLAESLRRGLDVFFAPDGPLELNLPRATRDKTLVEAGSSGDPRDFSEARDIVEHSLNRSLAQHAKSCVANAGPRRLVFCFCLGLSIFLLGLVPPLVAILTNHTRGYRVIGLPFIAFGTAVMVMALNRICGVIWLLGEDRQLLPWELAAPTVTSGSIVPIACPTTPSSSYAWEDESSYGGSSSADDKDASFRTQTSANPYPWEKQDETTYAVELPPQSSSASSRPPSYRSHGASSRGVVPDSAPVWGPVTAVFSPDVARAQWRLAVYALCVGVVALIIVGVPLMAVPNKP</sequence>
<protein>
    <submittedName>
        <fullName evidence="3">Proteophosphoglycan ppg4</fullName>
    </submittedName>
</protein>
<feature type="compositionally biased region" description="Low complexity" evidence="1">
    <location>
        <begin position="10"/>
        <end position="20"/>
    </location>
</feature>
<keyword evidence="2" id="KW-1133">Transmembrane helix</keyword>
<feature type="transmembrane region" description="Helical" evidence="2">
    <location>
        <begin position="275"/>
        <end position="299"/>
    </location>
</feature>
<organism evidence="3 4">
    <name type="scientific">Rhodotorula diobovata</name>
    <dbReference type="NCBI Taxonomy" id="5288"/>
    <lineage>
        <taxon>Eukaryota</taxon>
        <taxon>Fungi</taxon>
        <taxon>Dikarya</taxon>
        <taxon>Basidiomycota</taxon>
        <taxon>Pucciniomycotina</taxon>
        <taxon>Microbotryomycetes</taxon>
        <taxon>Sporidiobolales</taxon>
        <taxon>Sporidiobolaceae</taxon>
        <taxon>Rhodotorula</taxon>
    </lineage>
</organism>
<evidence type="ECO:0000256" key="1">
    <source>
        <dbReference type="SAM" id="MobiDB-lite"/>
    </source>
</evidence>
<evidence type="ECO:0000256" key="2">
    <source>
        <dbReference type="SAM" id="Phobius"/>
    </source>
</evidence>
<evidence type="ECO:0000313" key="3">
    <source>
        <dbReference type="EMBL" id="TNY20734.1"/>
    </source>
</evidence>
<dbReference type="PANTHER" id="PTHR39466">
    <property type="entry name" value="RGS DOMAIN-CONTAINING PROTEIN"/>
    <property type="match status" value="1"/>
</dbReference>
<dbReference type="InterPro" id="IPR044926">
    <property type="entry name" value="RGS_subdomain_2"/>
</dbReference>
<dbReference type="OrthoDB" id="3232309at2759"/>
<dbReference type="InterPro" id="IPR036305">
    <property type="entry name" value="RGS_sf"/>
</dbReference>
<keyword evidence="2" id="KW-0472">Membrane</keyword>
<dbReference type="Proteomes" id="UP000311382">
    <property type="component" value="Unassembled WGS sequence"/>
</dbReference>
<feature type="compositionally biased region" description="Low complexity" evidence="1">
    <location>
        <begin position="378"/>
        <end position="393"/>
    </location>
</feature>
<dbReference type="AlphaFoldDB" id="A0A5C5FXJ8"/>
<feature type="transmembrane region" description="Helical" evidence="2">
    <location>
        <begin position="427"/>
        <end position="449"/>
    </location>
</feature>
<dbReference type="PANTHER" id="PTHR39466:SF1">
    <property type="entry name" value="RGS DOMAIN-CONTAINING PROTEIN"/>
    <property type="match status" value="1"/>
</dbReference>
<proteinExistence type="predicted"/>
<feature type="transmembrane region" description="Helical" evidence="2">
    <location>
        <begin position="239"/>
        <end position="263"/>
    </location>
</feature>
<feature type="region of interest" description="Disordered" evidence="1">
    <location>
        <begin position="331"/>
        <end position="403"/>
    </location>
</feature>
<dbReference type="STRING" id="5288.A0A5C5FXJ8"/>
<evidence type="ECO:0000313" key="4">
    <source>
        <dbReference type="Proteomes" id="UP000311382"/>
    </source>
</evidence>
<dbReference type="SUPFAM" id="SSF48097">
    <property type="entry name" value="Regulator of G-protein signaling, RGS"/>
    <property type="match status" value="1"/>
</dbReference>
<reference evidence="3 4" key="1">
    <citation type="submission" date="2019-03" db="EMBL/GenBank/DDBJ databases">
        <title>Rhodosporidium diobovatum UCD-FST 08-225 genome sequencing, assembly, and annotation.</title>
        <authorList>
            <person name="Fakankun I.U."/>
            <person name="Fristensky B."/>
            <person name="Levin D.B."/>
        </authorList>
    </citation>
    <scope>NUCLEOTIDE SEQUENCE [LARGE SCALE GENOMIC DNA]</scope>
    <source>
        <strain evidence="3 4">UCD-FST 08-225</strain>
    </source>
</reference>
<dbReference type="EMBL" id="SOZI01000059">
    <property type="protein sequence ID" value="TNY20734.1"/>
    <property type="molecule type" value="Genomic_DNA"/>
</dbReference>